<reference evidence="1" key="1">
    <citation type="submission" date="2022-10" db="EMBL/GenBank/DDBJ databases">
        <title>Comparative genomic analysis of Cohnella hashimotonis sp. nov., isolated from the International Space Station.</title>
        <authorList>
            <person name="Simpson A."/>
            <person name="Venkateswaran K."/>
        </authorList>
    </citation>
    <scope>NUCLEOTIDE SEQUENCE</scope>
    <source>
        <strain evidence="1">DSM 28161</strain>
    </source>
</reference>
<gene>
    <name evidence="1" type="ORF">OMP40_37230</name>
</gene>
<organism evidence="1 2">
    <name type="scientific">Cohnella rhizosphaerae</name>
    <dbReference type="NCBI Taxonomy" id="1457232"/>
    <lineage>
        <taxon>Bacteria</taxon>
        <taxon>Bacillati</taxon>
        <taxon>Bacillota</taxon>
        <taxon>Bacilli</taxon>
        <taxon>Bacillales</taxon>
        <taxon>Paenibacillaceae</taxon>
        <taxon>Cohnella</taxon>
    </lineage>
</organism>
<name>A0A9X4L6B5_9BACL</name>
<sequence>MGPWIELPLWIPPQGETAPFAHTMSADAGKAFAAGLICRPMEETIRDTADWDATRPAATTRRAGMAPDREAALLEAWQNRDA</sequence>
<comment type="caution">
    <text evidence="1">The sequence shown here is derived from an EMBL/GenBank/DDBJ whole genome shotgun (WGS) entry which is preliminary data.</text>
</comment>
<dbReference type="Proteomes" id="UP001153404">
    <property type="component" value="Unassembled WGS sequence"/>
</dbReference>
<accession>A0A9X4L6B5</accession>
<dbReference type="RefSeq" id="WP_277539120.1">
    <property type="nucleotide sequence ID" value="NZ_JAPDIA010000009.1"/>
</dbReference>
<evidence type="ECO:0000313" key="2">
    <source>
        <dbReference type="Proteomes" id="UP001153404"/>
    </source>
</evidence>
<proteinExistence type="predicted"/>
<dbReference type="AlphaFoldDB" id="A0A9X4L6B5"/>
<protein>
    <submittedName>
        <fullName evidence="1">Uncharacterized protein</fullName>
    </submittedName>
</protein>
<keyword evidence="2" id="KW-1185">Reference proteome</keyword>
<dbReference type="EMBL" id="JAPDIA010000009">
    <property type="protein sequence ID" value="MDG0814297.1"/>
    <property type="molecule type" value="Genomic_DNA"/>
</dbReference>
<evidence type="ECO:0000313" key="1">
    <source>
        <dbReference type="EMBL" id="MDG0814297.1"/>
    </source>
</evidence>